<dbReference type="RefSeq" id="WP_062037882.1">
    <property type="nucleotide sequence ID" value="NZ_DF968182.1"/>
</dbReference>
<dbReference type="InterPro" id="IPR029066">
    <property type="entry name" value="PLP-binding_barrel"/>
</dbReference>
<proteinExistence type="inferred from homology"/>
<name>A0A0S7BPA7_9BACT</name>
<evidence type="ECO:0000256" key="1">
    <source>
        <dbReference type="ARBA" id="ARBA00005323"/>
    </source>
</evidence>
<evidence type="ECO:0000313" key="5">
    <source>
        <dbReference type="Proteomes" id="UP000053091"/>
    </source>
</evidence>
<dbReference type="InterPro" id="IPR001608">
    <property type="entry name" value="Ala_racemase_N"/>
</dbReference>
<protein>
    <submittedName>
        <fullName evidence="4">D-serine deaminase, pyridoxal phosphate-dependent</fullName>
    </submittedName>
</protein>
<dbReference type="InterPro" id="IPR042208">
    <property type="entry name" value="D-ser_dehydrat-like_sf"/>
</dbReference>
<dbReference type="Proteomes" id="UP000053091">
    <property type="component" value="Unassembled WGS sequence"/>
</dbReference>
<dbReference type="InterPro" id="IPR051466">
    <property type="entry name" value="D-amino_acid_metab_enzyme"/>
</dbReference>
<dbReference type="SMART" id="SM01119">
    <property type="entry name" value="D-ser_dehydrat"/>
    <property type="match status" value="1"/>
</dbReference>
<comment type="similarity">
    <text evidence="1">Belongs to the DSD1 family.</text>
</comment>
<sequence>MDICKPTLCIDERIARENIRIMAAKAARLRVQFRPHFKTHQSVEVGMWFRQAGVTAITVSSVSMARQFADAGWNDITIAFPLNIRETEEVSALAARIKLNVLFDSPEQAAALAKVLKQAAGFFIKVDTGYHRAGVLPGDRETMEAILSVAAAGPLDFRGFLTHAGQTYMAESPEAVLQVSRESRARLEGLKEVYSGRFPGLITSTGDTPSCSIDDDFSGADEIRPGNFVYYDLMQLRLGSCRFGQIAAAVICPVVSVYPSRNQALIYGGAVHLSKEYQMHPDGSKIYGLAVPFTGGRWRLPEGEDYMVSLSQEHGMMRAGSRWAASLSPGDLVAVIPVHSCLAADLLKETVTFLAQ</sequence>
<dbReference type="PANTHER" id="PTHR28004:SF2">
    <property type="entry name" value="D-SERINE DEHYDRATASE"/>
    <property type="match status" value="1"/>
</dbReference>
<evidence type="ECO:0000256" key="2">
    <source>
        <dbReference type="ARBA" id="ARBA00023239"/>
    </source>
</evidence>
<dbReference type="AlphaFoldDB" id="A0A0S7BPA7"/>
<dbReference type="STRING" id="1678841.TBC1_11459"/>
<dbReference type="InterPro" id="IPR026956">
    <property type="entry name" value="D-ser_dehydrat-like_dom"/>
</dbReference>
<dbReference type="OrthoDB" id="9788869at2"/>
<dbReference type="SUPFAM" id="SSF51419">
    <property type="entry name" value="PLP-binding barrel"/>
    <property type="match status" value="1"/>
</dbReference>
<dbReference type="Gene3D" id="2.40.37.20">
    <property type="entry name" value="D-serine dehydratase-like domain"/>
    <property type="match status" value="1"/>
</dbReference>
<dbReference type="GO" id="GO:0036088">
    <property type="term" value="P:D-serine catabolic process"/>
    <property type="evidence" value="ECO:0007669"/>
    <property type="project" value="TreeGrafter"/>
</dbReference>
<feature type="domain" description="D-serine dehydratase-like" evidence="3">
    <location>
        <begin position="247"/>
        <end position="354"/>
    </location>
</feature>
<evidence type="ECO:0000313" key="4">
    <source>
        <dbReference type="EMBL" id="GAP42330.1"/>
    </source>
</evidence>
<accession>A0A0S7BPA7</accession>
<keyword evidence="5" id="KW-1185">Reference proteome</keyword>
<dbReference type="GO" id="GO:0008721">
    <property type="term" value="F:D-serine ammonia-lyase activity"/>
    <property type="evidence" value="ECO:0007669"/>
    <property type="project" value="TreeGrafter"/>
</dbReference>
<gene>
    <name evidence="4" type="ORF">TBC1_11459</name>
</gene>
<dbReference type="Pfam" id="PF14031">
    <property type="entry name" value="D-ser_dehydrat"/>
    <property type="match status" value="1"/>
</dbReference>
<dbReference type="PANTHER" id="PTHR28004">
    <property type="entry name" value="ZGC:162816-RELATED"/>
    <property type="match status" value="1"/>
</dbReference>
<keyword evidence="2" id="KW-0456">Lyase</keyword>
<organism evidence="4">
    <name type="scientific">Lentimicrobium saccharophilum</name>
    <dbReference type="NCBI Taxonomy" id="1678841"/>
    <lineage>
        <taxon>Bacteria</taxon>
        <taxon>Pseudomonadati</taxon>
        <taxon>Bacteroidota</taxon>
        <taxon>Bacteroidia</taxon>
        <taxon>Bacteroidales</taxon>
        <taxon>Lentimicrobiaceae</taxon>
        <taxon>Lentimicrobium</taxon>
    </lineage>
</organism>
<reference evidence="4" key="1">
    <citation type="journal article" date="2015" name="Genome Announc.">
        <title>Draft Genome Sequence of Bacteroidales Strain TBC1, a Novel Isolate from a Methanogenic Wastewater Treatment System.</title>
        <authorList>
            <person name="Tourlousse D.M."/>
            <person name="Matsuura N."/>
            <person name="Sun L."/>
            <person name="Toyonaga M."/>
            <person name="Kuroda K."/>
            <person name="Ohashi A."/>
            <person name="Cruz R."/>
            <person name="Yamaguchi T."/>
            <person name="Sekiguchi Y."/>
        </authorList>
    </citation>
    <scope>NUCLEOTIDE SEQUENCE [LARGE SCALE GENOMIC DNA]</scope>
    <source>
        <strain evidence="4">TBC1</strain>
    </source>
</reference>
<dbReference type="Pfam" id="PF01168">
    <property type="entry name" value="Ala_racemase_N"/>
    <property type="match status" value="1"/>
</dbReference>
<dbReference type="EMBL" id="DF968182">
    <property type="protein sequence ID" value="GAP42330.1"/>
    <property type="molecule type" value="Genomic_DNA"/>
</dbReference>
<evidence type="ECO:0000259" key="3">
    <source>
        <dbReference type="SMART" id="SM01119"/>
    </source>
</evidence>
<dbReference type="Gene3D" id="3.20.20.10">
    <property type="entry name" value="Alanine racemase"/>
    <property type="match status" value="1"/>
</dbReference>